<evidence type="ECO:0000313" key="2">
    <source>
        <dbReference type="EMBL" id="GKT15355.1"/>
    </source>
</evidence>
<reference evidence="2" key="1">
    <citation type="submission" date="2022-03" db="EMBL/GenBank/DDBJ databases">
        <title>Draft genome sequence of Aduncisulcus paluster, a free-living microaerophilic Fornicata.</title>
        <authorList>
            <person name="Yuyama I."/>
            <person name="Kume K."/>
            <person name="Tamura T."/>
            <person name="Inagaki Y."/>
            <person name="Hashimoto T."/>
        </authorList>
    </citation>
    <scope>NUCLEOTIDE SEQUENCE</scope>
    <source>
        <strain evidence="2">NY0171</strain>
    </source>
</reference>
<organism evidence="2 3">
    <name type="scientific">Aduncisulcus paluster</name>
    <dbReference type="NCBI Taxonomy" id="2918883"/>
    <lineage>
        <taxon>Eukaryota</taxon>
        <taxon>Metamonada</taxon>
        <taxon>Carpediemonas-like organisms</taxon>
        <taxon>Aduncisulcus</taxon>
    </lineage>
</organism>
<dbReference type="Proteomes" id="UP001057375">
    <property type="component" value="Unassembled WGS sequence"/>
</dbReference>
<proteinExistence type="predicted"/>
<protein>
    <submittedName>
        <fullName evidence="2">Poly(ADP-ribose) glycohydrolase like protein</fullName>
    </submittedName>
</protein>
<evidence type="ECO:0000259" key="1">
    <source>
        <dbReference type="Pfam" id="PF05028"/>
    </source>
</evidence>
<dbReference type="EMBL" id="BQXS01011667">
    <property type="protein sequence ID" value="GKT15355.1"/>
    <property type="molecule type" value="Genomic_DNA"/>
</dbReference>
<name>A0ABQ5JSF5_9EUKA</name>
<dbReference type="InterPro" id="IPR007724">
    <property type="entry name" value="Poly_GlycHdrlase"/>
</dbReference>
<keyword evidence="3" id="KW-1185">Reference proteome</keyword>
<dbReference type="InterPro" id="IPR046372">
    <property type="entry name" value="PARG_cat_C"/>
</dbReference>
<evidence type="ECO:0000313" key="3">
    <source>
        <dbReference type="Proteomes" id="UP001057375"/>
    </source>
</evidence>
<sequence>MIPISPNFNKEHFKRIKEEISPIESLDSFLVALGNNLSRLTKIPSEFRERRIINEFFADKDFSHEILPAIKHFVLSTEKLFDTEIFPFKEHSKAISEEETDSISANSALYATTERGIFVRHWSFSREQVACLIANMMYCSLGFVFTVPFDVVSGFDRYWRNLGYPQTASHMNMVINYLKLCYFSPSFLKDSTPVTVSRGMLSDDQYLSILSSMKENSKPLTKVKFLSEGGIGHPKTPVDVEIDFANRCIGFGPFSTQEEILFGTTPEACIAPLVSTALSDSEACFIGGVTHIGEGIGYGQSYKYKGIHSDISSIWEEMIKARGMGEILVSPTSSIPKTVARHSSFMCVDAKCYLGRDTLGDQVKDMDRELKKFLCGLLLCPPREGDSIGSIGTGAWGCGVFRGNKHFKLCLQVLAMSHCMVRETQYFTFSDKSITSDWTEWVSKKNISTINKLFNVLCKYREYVKEGGRKDIFEFE</sequence>
<dbReference type="PANTHER" id="PTHR12837:SF15">
    <property type="entry name" value="POLY(ADP-RIBOSE) GLYCOHYDROLASE"/>
    <property type="match status" value="1"/>
</dbReference>
<accession>A0ABQ5JSF5</accession>
<comment type="caution">
    <text evidence="2">The sequence shown here is derived from an EMBL/GenBank/DDBJ whole genome shotgun (WGS) entry which is preliminary data.</text>
</comment>
<dbReference type="Pfam" id="PF05028">
    <property type="entry name" value="PARG_cat_C"/>
    <property type="match status" value="1"/>
</dbReference>
<feature type="domain" description="PARG catalytic Macro" evidence="1">
    <location>
        <begin position="212"/>
        <end position="434"/>
    </location>
</feature>
<gene>
    <name evidence="2" type="ORF">ADUPG1_010687</name>
</gene>
<dbReference type="PANTHER" id="PTHR12837">
    <property type="entry name" value="POLY ADP-RIBOSE GLYCOHYDROLASE"/>
    <property type="match status" value="1"/>
</dbReference>